<dbReference type="SUPFAM" id="SSF51735">
    <property type="entry name" value="NAD(P)-binding Rossmann-fold domains"/>
    <property type="match status" value="1"/>
</dbReference>
<evidence type="ECO:0000313" key="3">
    <source>
        <dbReference type="EMBL" id="PHH59067.1"/>
    </source>
</evidence>
<dbReference type="PANTHER" id="PTHR24320:SF281">
    <property type="entry name" value="SHORT CHAIN DEHYDROGENASE_REDUCTASE FAMILY PROTEIN (AFU_ORTHOLOGUE AFUA_5G14310)"/>
    <property type="match status" value="1"/>
</dbReference>
<keyword evidence="4" id="KW-1185">Reference proteome</keyword>
<protein>
    <recommendedName>
        <fullName evidence="5">Ketoreductase (KR) domain-containing protein</fullName>
    </recommendedName>
</protein>
<keyword evidence="2" id="KW-0560">Oxidoreductase</keyword>
<dbReference type="PRINTS" id="PR00081">
    <property type="entry name" value="GDHRDH"/>
</dbReference>
<dbReference type="InterPro" id="IPR002347">
    <property type="entry name" value="SDR_fam"/>
</dbReference>
<dbReference type="AlphaFoldDB" id="A0A2C5XRJ5"/>
<dbReference type="GO" id="GO:0016491">
    <property type="term" value="F:oxidoreductase activity"/>
    <property type="evidence" value="ECO:0007669"/>
    <property type="project" value="UniProtKB-KW"/>
</dbReference>
<dbReference type="Proteomes" id="UP000226192">
    <property type="component" value="Unassembled WGS sequence"/>
</dbReference>
<comment type="similarity">
    <text evidence="1">Belongs to the short-chain dehydrogenases/reductases (SDR) family.</text>
</comment>
<dbReference type="OrthoDB" id="191139at2759"/>
<organism evidence="3 4">
    <name type="scientific">Ophiocordyceps australis</name>
    <dbReference type="NCBI Taxonomy" id="1399860"/>
    <lineage>
        <taxon>Eukaryota</taxon>
        <taxon>Fungi</taxon>
        <taxon>Dikarya</taxon>
        <taxon>Ascomycota</taxon>
        <taxon>Pezizomycotina</taxon>
        <taxon>Sordariomycetes</taxon>
        <taxon>Hypocreomycetidae</taxon>
        <taxon>Hypocreales</taxon>
        <taxon>Ophiocordycipitaceae</taxon>
        <taxon>Ophiocordyceps</taxon>
    </lineage>
</organism>
<gene>
    <name evidence="3" type="ORF">CDD81_3832</name>
</gene>
<accession>A0A2C5XRJ5</accession>
<name>A0A2C5XRJ5_9HYPO</name>
<evidence type="ECO:0000256" key="2">
    <source>
        <dbReference type="ARBA" id="ARBA00023002"/>
    </source>
</evidence>
<dbReference type="PANTHER" id="PTHR24320">
    <property type="entry name" value="RETINOL DEHYDROGENASE"/>
    <property type="match status" value="1"/>
</dbReference>
<evidence type="ECO:0008006" key="5">
    <source>
        <dbReference type="Google" id="ProtNLM"/>
    </source>
</evidence>
<evidence type="ECO:0000313" key="4">
    <source>
        <dbReference type="Proteomes" id="UP000226192"/>
    </source>
</evidence>
<evidence type="ECO:0000256" key="1">
    <source>
        <dbReference type="ARBA" id="ARBA00006484"/>
    </source>
</evidence>
<dbReference type="Gene3D" id="3.40.50.720">
    <property type="entry name" value="NAD(P)-binding Rossmann-like Domain"/>
    <property type="match status" value="1"/>
</dbReference>
<dbReference type="InterPro" id="IPR036291">
    <property type="entry name" value="NAD(P)-bd_dom_sf"/>
</dbReference>
<sequence length="330" mass="35483">MQSALDAVVGPTEVQPDHLGGRIAIVTGGARGIGYETARALASAQCKVIIVNKNEGSSKEAISKIRQEVPDADVDFKVCNLGNLGQVKTVFSSLRESLERLDFVVLSAGINANQYALDDDGIESVFGINYLGHYYALNQLWPLLRKTSLKPGVPAPRIVCITSELHKAAPSGIKFQSLEEINDSSMGPAALYGRSKVALLLLLKYGLLERVIKPTSDSIMVLSVHPGAVNTDMQKQWKDAYPGLTGKLISWAMQSISRDAKQGSYGAIWALTTPESDTKLENGGYYVDPATTGSLSTQASDPTLGGNLWELSAKIVRDKVGTDALMDWKA</sequence>
<dbReference type="STRING" id="1399860.A0A2C5XRJ5"/>
<dbReference type="EMBL" id="NJET01000245">
    <property type="protein sequence ID" value="PHH59067.1"/>
    <property type="molecule type" value="Genomic_DNA"/>
</dbReference>
<comment type="caution">
    <text evidence="3">The sequence shown here is derived from an EMBL/GenBank/DDBJ whole genome shotgun (WGS) entry which is preliminary data.</text>
</comment>
<proteinExistence type="inferred from homology"/>
<reference evidence="3 4" key="1">
    <citation type="submission" date="2017-06" db="EMBL/GenBank/DDBJ databases">
        <title>Ant-infecting Ophiocordyceps genomes reveal a high diversity of potential behavioral manipulation genes and a possible major role for enterotoxins.</title>
        <authorList>
            <person name="De Bekker C."/>
            <person name="Evans H.C."/>
            <person name="Brachmann A."/>
            <person name="Hughes D.P."/>
        </authorList>
    </citation>
    <scope>NUCLEOTIDE SEQUENCE [LARGE SCALE GENOMIC DNA]</scope>
    <source>
        <strain evidence="3 4">Map64</strain>
    </source>
</reference>
<dbReference type="Pfam" id="PF00106">
    <property type="entry name" value="adh_short"/>
    <property type="match status" value="1"/>
</dbReference>